<comment type="caution">
    <text evidence="3">The sequence shown here is derived from an EMBL/GenBank/DDBJ whole genome shotgun (WGS) entry which is preliminary data.</text>
</comment>
<dbReference type="RefSeq" id="WP_111324293.1">
    <property type="nucleotide sequence ID" value="NZ_BIFX01000001.1"/>
</dbReference>
<feature type="transmembrane region" description="Helical" evidence="2">
    <location>
        <begin position="74"/>
        <end position="97"/>
    </location>
</feature>
<keyword evidence="4" id="KW-1185">Reference proteome</keyword>
<dbReference type="AlphaFoldDB" id="A0A326U378"/>
<gene>
    <name evidence="3" type="ORF">EI42_03954</name>
</gene>
<evidence type="ECO:0008006" key="5">
    <source>
        <dbReference type="Google" id="ProtNLM"/>
    </source>
</evidence>
<evidence type="ECO:0000256" key="2">
    <source>
        <dbReference type="SAM" id="Phobius"/>
    </source>
</evidence>
<dbReference type="EMBL" id="QKUF01000015">
    <property type="protein sequence ID" value="PZW26373.1"/>
    <property type="molecule type" value="Genomic_DNA"/>
</dbReference>
<feature type="region of interest" description="Disordered" evidence="1">
    <location>
        <begin position="1"/>
        <end position="34"/>
    </location>
</feature>
<protein>
    <recommendedName>
        <fullName evidence="5">DUF2335 domain-containing protein</fullName>
    </recommendedName>
</protein>
<sequence>MQQMYPEGQRGYQGTSQHYEQPRASDEPSYMPPGATFDDEFLDSLTRRMAQRMSIGKIQSGMPSSSLPSANMRLALAIVSVSLIAFIAMFTLISFAWAPGFGLSFAVLGVVTVALIVINAIFNRWGQSF</sequence>
<evidence type="ECO:0000256" key="1">
    <source>
        <dbReference type="SAM" id="MobiDB-lite"/>
    </source>
</evidence>
<accession>A0A326U378</accession>
<keyword evidence="2" id="KW-0472">Membrane</keyword>
<dbReference type="OrthoDB" id="3854538at2"/>
<organism evidence="3 4">
    <name type="scientific">Thermosporothrix hazakensis</name>
    <dbReference type="NCBI Taxonomy" id="644383"/>
    <lineage>
        <taxon>Bacteria</taxon>
        <taxon>Bacillati</taxon>
        <taxon>Chloroflexota</taxon>
        <taxon>Ktedonobacteria</taxon>
        <taxon>Ktedonobacterales</taxon>
        <taxon>Thermosporotrichaceae</taxon>
        <taxon>Thermosporothrix</taxon>
    </lineage>
</organism>
<proteinExistence type="predicted"/>
<keyword evidence="2" id="KW-1133">Transmembrane helix</keyword>
<evidence type="ECO:0000313" key="4">
    <source>
        <dbReference type="Proteomes" id="UP000248806"/>
    </source>
</evidence>
<name>A0A326U378_THEHA</name>
<feature type="transmembrane region" description="Helical" evidence="2">
    <location>
        <begin position="103"/>
        <end position="122"/>
    </location>
</feature>
<reference evidence="3 4" key="1">
    <citation type="submission" date="2018-06" db="EMBL/GenBank/DDBJ databases">
        <title>Genomic Encyclopedia of Archaeal and Bacterial Type Strains, Phase II (KMG-II): from individual species to whole genera.</title>
        <authorList>
            <person name="Goeker M."/>
        </authorList>
    </citation>
    <scope>NUCLEOTIDE SEQUENCE [LARGE SCALE GENOMIC DNA]</scope>
    <source>
        <strain evidence="3 4">ATCC BAA-1881</strain>
    </source>
</reference>
<evidence type="ECO:0000313" key="3">
    <source>
        <dbReference type="EMBL" id="PZW26373.1"/>
    </source>
</evidence>
<dbReference type="Proteomes" id="UP000248806">
    <property type="component" value="Unassembled WGS sequence"/>
</dbReference>
<keyword evidence="2" id="KW-0812">Transmembrane</keyword>